<proteinExistence type="predicted"/>
<name>A0A1Q8Q8Z6_9BACI</name>
<accession>A0A1Q8Q8Z6</accession>
<dbReference type="InterPro" id="IPR032693">
    <property type="entry name" value="YtkA-like_dom"/>
</dbReference>
<gene>
    <name evidence="4" type="ORF">BTO30_02385</name>
</gene>
<dbReference type="EMBL" id="MSDU01000004">
    <property type="protein sequence ID" value="OLN23814.1"/>
    <property type="molecule type" value="Genomic_DNA"/>
</dbReference>
<feature type="compositionally biased region" description="Basic and acidic residues" evidence="1">
    <location>
        <begin position="140"/>
        <end position="155"/>
    </location>
</feature>
<evidence type="ECO:0000256" key="2">
    <source>
        <dbReference type="SAM" id="SignalP"/>
    </source>
</evidence>
<dbReference type="OrthoDB" id="2679563at2"/>
<protein>
    <recommendedName>
        <fullName evidence="3">YtkA-like domain-containing protein</fullName>
    </recommendedName>
</protein>
<evidence type="ECO:0000313" key="5">
    <source>
        <dbReference type="Proteomes" id="UP000185568"/>
    </source>
</evidence>
<reference evidence="4 5" key="1">
    <citation type="submission" date="2016-12" db="EMBL/GenBank/DDBJ databases">
        <title>Domibacillus antri genome sequencing.</title>
        <authorList>
            <person name="Verma A."/>
            <person name="Krishnamurthi S."/>
        </authorList>
    </citation>
    <scope>NUCLEOTIDE SEQUENCE [LARGE SCALE GENOMIC DNA]</scope>
    <source>
        <strain evidence="4 5">XD80</strain>
    </source>
</reference>
<comment type="caution">
    <text evidence="4">The sequence shown here is derived from an EMBL/GenBank/DDBJ whole genome shotgun (WGS) entry which is preliminary data.</text>
</comment>
<evidence type="ECO:0000313" key="4">
    <source>
        <dbReference type="EMBL" id="OLN23814.1"/>
    </source>
</evidence>
<feature type="domain" description="YtkA-like" evidence="3">
    <location>
        <begin position="30"/>
        <end position="113"/>
    </location>
</feature>
<feature type="chain" id="PRO_5039224040" description="YtkA-like domain-containing protein" evidence="2">
    <location>
        <begin position="21"/>
        <end position="155"/>
    </location>
</feature>
<feature type="signal peptide" evidence="2">
    <location>
        <begin position="1"/>
        <end position="20"/>
    </location>
</feature>
<sequence length="155" mass="17097">MKKWMAVLFMMLVFVLAACGEEKVNEETPAKLEPIEAKLTVPETAALNEKVTISTTVRQNGEAVDDADEVKYEIWKDGAKEEGEMIEAEAKGDGVYSIQKAFDEEAVYYVQVHVTARGLHTMPKSPVAVGNATVPADTDASGKEEDHEMEDHMNH</sequence>
<evidence type="ECO:0000259" key="3">
    <source>
        <dbReference type="Pfam" id="PF13115"/>
    </source>
</evidence>
<keyword evidence="5" id="KW-1185">Reference proteome</keyword>
<keyword evidence="2" id="KW-0732">Signal</keyword>
<dbReference type="Proteomes" id="UP000185568">
    <property type="component" value="Unassembled WGS sequence"/>
</dbReference>
<evidence type="ECO:0000256" key="1">
    <source>
        <dbReference type="SAM" id="MobiDB-lite"/>
    </source>
</evidence>
<dbReference type="STRING" id="1714264.BTO30_02385"/>
<feature type="region of interest" description="Disordered" evidence="1">
    <location>
        <begin position="127"/>
        <end position="155"/>
    </location>
</feature>
<dbReference type="Pfam" id="PF13115">
    <property type="entry name" value="YtkA"/>
    <property type="match status" value="1"/>
</dbReference>
<organism evidence="4 5">
    <name type="scientific">Domibacillus antri</name>
    <dbReference type="NCBI Taxonomy" id="1714264"/>
    <lineage>
        <taxon>Bacteria</taxon>
        <taxon>Bacillati</taxon>
        <taxon>Bacillota</taxon>
        <taxon>Bacilli</taxon>
        <taxon>Bacillales</taxon>
        <taxon>Bacillaceae</taxon>
        <taxon>Domibacillus</taxon>
    </lineage>
</organism>
<dbReference type="RefSeq" id="WP_075397125.1">
    <property type="nucleotide sequence ID" value="NZ_MSDU01000004.1"/>
</dbReference>
<dbReference type="AlphaFoldDB" id="A0A1Q8Q8Z6"/>
<dbReference type="PROSITE" id="PS51257">
    <property type="entry name" value="PROKAR_LIPOPROTEIN"/>
    <property type="match status" value="1"/>
</dbReference>